<dbReference type="GO" id="GO:0006355">
    <property type="term" value="P:regulation of DNA-templated transcription"/>
    <property type="evidence" value="ECO:0007669"/>
    <property type="project" value="InterPro"/>
</dbReference>
<name>A0A0F9RWT0_9ZZZZ</name>
<evidence type="ECO:0000313" key="1">
    <source>
        <dbReference type="EMBL" id="KKN60855.1"/>
    </source>
</evidence>
<dbReference type="EMBL" id="LAZR01000680">
    <property type="protein sequence ID" value="KKN60855.1"/>
    <property type="molecule type" value="Genomic_DNA"/>
</dbReference>
<gene>
    <name evidence="1" type="ORF">LCGC14_0527960</name>
</gene>
<organism evidence="1">
    <name type="scientific">marine sediment metagenome</name>
    <dbReference type="NCBI Taxonomy" id="412755"/>
    <lineage>
        <taxon>unclassified sequences</taxon>
        <taxon>metagenomes</taxon>
        <taxon>ecological metagenomes</taxon>
    </lineage>
</organism>
<dbReference type="InterPro" id="IPR010985">
    <property type="entry name" value="Ribbon_hlx_hlx"/>
</dbReference>
<proteinExistence type="predicted"/>
<accession>A0A0F9RWT0</accession>
<reference evidence="1" key="1">
    <citation type="journal article" date="2015" name="Nature">
        <title>Complex archaea that bridge the gap between prokaryotes and eukaryotes.</title>
        <authorList>
            <person name="Spang A."/>
            <person name="Saw J.H."/>
            <person name="Jorgensen S.L."/>
            <person name="Zaremba-Niedzwiedzka K."/>
            <person name="Martijn J."/>
            <person name="Lind A.E."/>
            <person name="van Eijk R."/>
            <person name="Schleper C."/>
            <person name="Guy L."/>
            <person name="Ettema T.J."/>
        </authorList>
    </citation>
    <scope>NUCLEOTIDE SEQUENCE</scope>
</reference>
<dbReference type="AlphaFoldDB" id="A0A0F9RWT0"/>
<dbReference type="SUPFAM" id="SSF47598">
    <property type="entry name" value="Ribbon-helix-helix"/>
    <property type="match status" value="1"/>
</dbReference>
<protein>
    <recommendedName>
        <fullName evidence="2">Ribbon-helix-helix protein CopG domain-containing protein</fullName>
    </recommendedName>
</protein>
<sequence>MRTTIELSDDLISILRSFAVKKGYRGYSKLIEEAVDFYLKENEKRELNRGNILKMKGSWNKKEAEKTKKRLEEIRRNWKI</sequence>
<comment type="caution">
    <text evidence="1">The sequence shown here is derived from an EMBL/GenBank/DDBJ whole genome shotgun (WGS) entry which is preliminary data.</text>
</comment>
<evidence type="ECO:0008006" key="2">
    <source>
        <dbReference type="Google" id="ProtNLM"/>
    </source>
</evidence>